<dbReference type="PANTHER" id="PTHR30537:SF79">
    <property type="entry name" value="TRANSCRIPTIONAL REGULATOR-RELATED"/>
    <property type="match status" value="1"/>
</dbReference>
<dbReference type="InterPro" id="IPR000847">
    <property type="entry name" value="LysR_HTH_N"/>
</dbReference>
<evidence type="ECO:0000256" key="3">
    <source>
        <dbReference type="ARBA" id="ARBA00023125"/>
    </source>
</evidence>
<dbReference type="PANTHER" id="PTHR30537">
    <property type="entry name" value="HTH-TYPE TRANSCRIPTIONAL REGULATOR"/>
    <property type="match status" value="1"/>
</dbReference>
<proteinExistence type="inferred from homology"/>
<dbReference type="SUPFAM" id="SSF46785">
    <property type="entry name" value="Winged helix' DNA-binding domain"/>
    <property type="match status" value="1"/>
</dbReference>
<dbReference type="EMBL" id="CP025611">
    <property type="protein sequence ID" value="AUN30110.1"/>
    <property type="molecule type" value="Genomic_DNA"/>
</dbReference>
<evidence type="ECO:0000313" key="5">
    <source>
        <dbReference type="EMBL" id="AUN30110.1"/>
    </source>
</evidence>
<dbReference type="Gene3D" id="3.40.190.10">
    <property type="entry name" value="Periplasmic binding protein-like II"/>
    <property type="match status" value="2"/>
</dbReference>
<comment type="similarity">
    <text evidence="1">Belongs to the LysR transcriptional regulatory family.</text>
</comment>
<dbReference type="PROSITE" id="PS50931">
    <property type="entry name" value="HTH_LYSR"/>
    <property type="match status" value="1"/>
</dbReference>
<evidence type="ECO:0000256" key="4">
    <source>
        <dbReference type="ARBA" id="ARBA00023163"/>
    </source>
</evidence>
<accession>A0A2K9NAD2</accession>
<protein>
    <submittedName>
        <fullName evidence="5">LysR family transcriptional regulator</fullName>
    </submittedName>
</protein>
<organism evidence="5 6">
    <name type="scientific">Niveispirillum cyanobacteriorum</name>
    <dbReference type="NCBI Taxonomy" id="1612173"/>
    <lineage>
        <taxon>Bacteria</taxon>
        <taxon>Pseudomonadati</taxon>
        <taxon>Pseudomonadota</taxon>
        <taxon>Alphaproteobacteria</taxon>
        <taxon>Rhodospirillales</taxon>
        <taxon>Azospirillaceae</taxon>
        <taxon>Niveispirillum</taxon>
    </lineage>
</organism>
<sequence length="295" mass="31412">MVTRLPPLDSLRYFEACARHAHMTRAADELGVTPAAVSLRVRQLERDLGAALFHRRGPRITLTDAGQALAGRLGVALAIIHDAVAASRSTPEPIRLTATPTLASRWLLPLLDAYGREERAVPVTLDVSVEVRGAADFDLALRSGTVDWPGLTAEPLFAVEGTPMLAPALATRLALREPADLARCPVVPDDRWGDWLRLAGAPEIRLPALSTTFPTQDMAAGAALAGAGAALLSPSLFAPLLAQGLLVQPFGPVLRGPDAYFLVWRPETASPAIRHLAGFILTMARKVGEGISSQR</sequence>
<name>A0A2K9NAD2_9PROT</name>
<dbReference type="AlphaFoldDB" id="A0A2K9NAD2"/>
<dbReference type="InterPro" id="IPR005119">
    <property type="entry name" value="LysR_subst-bd"/>
</dbReference>
<keyword evidence="6" id="KW-1185">Reference proteome</keyword>
<dbReference type="Pfam" id="PF00126">
    <property type="entry name" value="HTH_1"/>
    <property type="match status" value="1"/>
</dbReference>
<dbReference type="FunFam" id="1.10.10.10:FF:000001">
    <property type="entry name" value="LysR family transcriptional regulator"/>
    <property type="match status" value="1"/>
</dbReference>
<dbReference type="GO" id="GO:0003700">
    <property type="term" value="F:DNA-binding transcription factor activity"/>
    <property type="evidence" value="ECO:0007669"/>
    <property type="project" value="InterPro"/>
</dbReference>
<dbReference type="Proteomes" id="UP000234752">
    <property type="component" value="Chromosome eg_1"/>
</dbReference>
<dbReference type="GO" id="GO:0043565">
    <property type="term" value="F:sequence-specific DNA binding"/>
    <property type="evidence" value="ECO:0007669"/>
    <property type="project" value="TreeGrafter"/>
</dbReference>
<dbReference type="RefSeq" id="WP_102111813.1">
    <property type="nucleotide sequence ID" value="NZ_BMGN01000002.1"/>
</dbReference>
<dbReference type="OrthoDB" id="9807765at2"/>
<reference evidence="5 6" key="1">
    <citation type="submission" date="2017-12" db="EMBL/GenBank/DDBJ databases">
        <title>Genomes of bacteria within cyanobacterial aggregates.</title>
        <authorList>
            <person name="Cai H."/>
        </authorList>
    </citation>
    <scope>NUCLEOTIDE SEQUENCE [LARGE SCALE GENOMIC DNA]</scope>
    <source>
        <strain evidence="5 6">TH16</strain>
    </source>
</reference>
<dbReference type="InterPro" id="IPR058163">
    <property type="entry name" value="LysR-type_TF_proteobact-type"/>
</dbReference>
<evidence type="ECO:0000256" key="2">
    <source>
        <dbReference type="ARBA" id="ARBA00023015"/>
    </source>
</evidence>
<dbReference type="Pfam" id="PF03466">
    <property type="entry name" value="LysR_substrate"/>
    <property type="match status" value="1"/>
</dbReference>
<dbReference type="SUPFAM" id="SSF53850">
    <property type="entry name" value="Periplasmic binding protein-like II"/>
    <property type="match status" value="1"/>
</dbReference>
<keyword evidence="3" id="KW-0238">DNA-binding</keyword>
<evidence type="ECO:0000313" key="6">
    <source>
        <dbReference type="Proteomes" id="UP000234752"/>
    </source>
</evidence>
<dbReference type="Gene3D" id="1.10.10.10">
    <property type="entry name" value="Winged helix-like DNA-binding domain superfamily/Winged helix DNA-binding domain"/>
    <property type="match status" value="1"/>
</dbReference>
<dbReference type="GO" id="GO:0006351">
    <property type="term" value="P:DNA-templated transcription"/>
    <property type="evidence" value="ECO:0007669"/>
    <property type="project" value="TreeGrafter"/>
</dbReference>
<keyword evidence="2" id="KW-0805">Transcription regulation</keyword>
<dbReference type="PRINTS" id="PR00039">
    <property type="entry name" value="HTHLYSR"/>
</dbReference>
<dbReference type="KEGG" id="ncb:C0V82_07595"/>
<dbReference type="InterPro" id="IPR036388">
    <property type="entry name" value="WH-like_DNA-bd_sf"/>
</dbReference>
<dbReference type="InterPro" id="IPR036390">
    <property type="entry name" value="WH_DNA-bd_sf"/>
</dbReference>
<gene>
    <name evidence="5" type="ORF">C0V82_07595</name>
</gene>
<evidence type="ECO:0000256" key="1">
    <source>
        <dbReference type="ARBA" id="ARBA00009437"/>
    </source>
</evidence>
<keyword evidence="4" id="KW-0804">Transcription</keyword>